<comment type="caution">
    <text evidence="1">The sequence shown here is derived from an EMBL/GenBank/DDBJ whole genome shotgun (WGS) entry which is preliminary data.</text>
</comment>
<gene>
    <name evidence="1" type="ORF">K1T71_005432</name>
</gene>
<evidence type="ECO:0000313" key="1">
    <source>
        <dbReference type="EMBL" id="KAJ0178657.1"/>
    </source>
</evidence>
<accession>A0ACC1D5H0</accession>
<dbReference type="EMBL" id="CM034395">
    <property type="protein sequence ID" value="KAJ0178657.1"/>
    <property type="molecule type" value="Genomic_DNA"/>
</dbReference>
<evidence type="ECO:0000313" key="2">
    <source>
        <dbReference type="Proteomes" id="UP000824533"/>
    </source>
</evidence>
<dbReference type="Proteomes" id="UP000824533">
    <property type="component" value="Linkage Group LG09"/>
</dbReference>
<protein>
    <submittedName>
        <fullName evidence="1">Uncharacterized protein</fullName>
    </submittedName>
</protein>
<name>A0ACC1D5H0_9NEOP</name>
<organism evidence="1 2">
    <name type="scientific">Dendrolimus kikuchii</name>
    <dbReference type="NCBI Taxonomy" id="765133"/>
    <lineage>
        <taxon>Eukaryota</taxon>
        <taxon>Metazoa</taxon>
        <taxon>Ecdysozoa</taxon>
        <taxon>Arthropoda</taxon>
        <taxon>Hexapoda</taxon>
        <taxon>Insecta</taxon>
        <taxon>Pterygota</taxon>
        <taxon>Neoptera</taxon>
        <taxon>Endopterygota</taxon>
        <taxon>Lepidoptera</taxon>
        <taxon>Glossata</taxon>
        <taxon>Ditrysia</taxon>
        <taxon>Bombycoidea</taxon>
        <taxon>Lasiocampidae</taxon>
        <taxon>Dendrolimus</taxon>
    </lineage>
</organism>
<sequence length="349" mass="41289">MDSKQFRVLIYHCFLMKKNTVQAQQWLKKCYGDSAPSKTTICRWYAEFKLGRTDTEDAERSGRPNEVVTSETIKKVHQIVFENRKLKLREIADTLKISYGSVYAILHQHLFMRKLLSKWVPRLLTVDQKRQRVVDSERCLELFRRNKPDFLRRYVTMDETWIHHYTPESKRSSAEWTAVGEKRPKRPKTQMWAGKVMASVFWDTHGVLYIDYLEKGKTINSEHYIGQLMRLKKEIGEKRLQMKKKKVLFHQDNAPCHKSLATMAKLHELGFELLPHPPYSPDLAPSDYYLFADLKKILQGKRFYSNEEVIAETNAYFEAKDKSFYKKGIQMLEKRWTDCVALEGNYVDE</sequence>
<proteinExistence type="predicted"/>
<keyword evidence="2" id="KW-1185">Reference proteome</keyword>
<reference evidence="1 2" key="1">
    <citation type="journal article" date="2021" name="Front. Genet.">
        <title>Chromosome-Level Genome Assembly Reveals Significant Gene Expansion in the Toll and IMD Signaling Pathways of Dendrolimus kikuchii.</title>
        <authorList>
            <person name="Zhou J."/>
            <person name="Wu P."/>
            <person name="Xiong Z."/>
            <person name="Liu N."/>
            <person name="Zhao N."/>
            <person name="Ji M."/>
            <person name="Qiu Y."/>
            <person name="Yang B."/>
        </authorList>
    </citation>
    <scope>NUCLEOTIDE SEQUENCE [LARGE SCALE GENOMIC DNA]</scope>
    <source>
        <strain evidence="1">Ann1</strain>
    </source>
</reference>